<proteinExistence type="predicted"/>
<dbReference type="PANTHER" id="PTHR47200">
    <property type="entry name" value="THYLAKOID LUMENAL 15 KDA PROTEIN 1, CHLOROPLASTIC"/>
    <property type="match status" value="1"/>
</dbReference>
<dbReference type="InterPro" id="IPR044213">
    <property type="entry name" value="At2g44920-like"/>
</dbReference>
<dbReference type="Pfam" id="PF00805">
    <property type="entry name" value="Pentapeptide"/>
    <property type="match status" value="2"/>
</dbReference>
<sequence length="259" mass="27008">MNIKLTIVTTAALLTTTSLSTIAKAENLAHTQQLLSTKQCQGCDLTRVGLIMADLVGANLAGADLSRANLSRANLTGADLSGANLSGASLNGANLAGANLAGANLFSTDLREAFLVNAQLYGVSLSNAYIQGTIGIPDYAGTPEDFYAWGVVEAKRGNYKTAIEYYDKTLSMKPDFAPAFLARGMARFRLGEEVAATQDGTIASELFKEQGNIPGYQASQSLVKGIEIAQNSATSKGGSNLGNALASVGSILLRFLSPF</sequence>
<organism evidence="3 4">
    <name type="scientific">Moorena producens PAL-8-15-08-1</name>
    <dbReference type="NCBI Taxonomy" id="1458985"/>
    <lineage>
        <taxon>Bacteria</taxon>
        <taxon>Bacillati</taxon>
        <taxon>Cyanobacteriota</taxon>
        <taxon>Cyanophyceae</taxon>
        <taxon>Coleofasciculales</taxon>
        <taxon>Coleofasciculaceae</taxon>
        <taxon>Moorena</taxon>
    </lineage>
</organism>
<dbReference type="Gene3D" id="2.160.20.80">
    <property type="entry name" value="E3 ubiquitin-protein ligase SopA"/>
    <property type="match status" value="1"/>
</dbReference>
<dbReference type="EMBL" id="CP017599">
    <property type="protein sequence ID" value="AOW99324.1"/>
    <property type="molecule type" value="Genomic_DNA"/>
</dbReference>
<dbReference type="AlphaFoldDB" id="A0A1D8TNZ2"/>
<dbReference type="Proteomes" id="UP000177870">
    <property type="component" value="Chromosome"/>
</dbReference>
<dbReference type="PANTHER" id="PTHR47200:SF2">
    <property type="entry name" value="THYLAKOID LUMENAL 15 KDA PROTEIN 1, CHLOROPLASTIC"/>
    <property type="match status" value="1"/>
</dbReference>
<dbReference type="InterPro" id="IPR001646">
    <property type="entry name" value="5peptide_repeat"/>
</dbReference>
<reference evidence="4" key="1">
    <citation type="submission" date="2016-10" db="EMBL/GenBank/DDBJ databases">
        <title>Comparative genomics uncovers the prolific and rare metabolic potential of the cyanobacterial genus Moorea.</title>
        <authorList>
            <person name="Leao T."/>
            <person name="Castelao G."/>
            <person name="Korobeynikov A."/>
            <person name="Monroe E.A."/>
            <person name="Podell S."/>
            <person name="Glukhov E."/>
            <person name="Allen E."/>
            <person name="Gerwick W.H."/>
            <person name="Gerwick L."/>
        </authorList>
    </citation>
    <scope>NUCLEOTIDE SEQUENCE [LARGE SCALE GENOMIC DNA]</scope>
    <source>
        <strain evidence="4">PAL-8-15-08-1</strain>
    </source>
</reference>
<feature type="chain" id="PRO_5009438775" evidence="2">
    <location>
        <begin position="26"/>
        <end position="259"/>
    </location>
</feature>
<dbReference type="STRING" id="1458985.BJP34_07495"/>
<dbReference type="KEGG" id="mpro:BJP34_07495"/>
<evidence type="ECO:0000313" key="3">
    <source>
        <dbReference type="EMBL" id="AOW99324.1"/>
    </source>
</evidence>
<dbReference type="Gene3D" id="1.25.40.10">
    <property type="entry name" value="Tetratricopeptide repeat domain"/>
    <property type="match status" value="1"/>
</dbReference>
<dbReference type="SMART" id="SM00028">
    <property type="entry name" value="TPR"/>
    <property type="match status" value="2"/>
</dbReference>
<dbReference type="SUPFAM" id="SSF141571">
    <property type="entry name" value="Pentapeptide repeat-like"/>
    <property type="match status" value="1"/>
</dbReference>
<evidence type="ECO:0000256" key="1">
    <source>
        <dbReference type="PROSITE-ProRule" id="PRU00339"/>
    </source>
</evidence>
<evidence type="ECO:0000313" key="4">
    <source>
        <dbReference type="Proteomes" id="UP000177870"/>
    </source>
</evidence>
<accession>A0A1D8TNZ2</accession>
<feature type="signal peptide" evidence="2">
    <location>
        <begin position="1"/>
        <end position="25"/>
    </location>
</feature>
<dbReference type="OrthoDB" id="481042at2"/>
<feature type="repeat" description="TPR" evidence="1">
    <location>
        <begin position="143"/>
        <end position="176"/>
    </location>
</feature>
<protein>
    <submittedName>
        <fullName evidence="3">Uncharacterized protein</fullName>
    </submittedName>
</protein>
<dbReference type="PROSITE" id="PS50005">
    <property type="entry name" value="TPR"/>
    <property type="match status" value="1"/>
</dbReference>
<keyword evidence="1" id="KW-0802">TPR repeat</keyword>
<dbReference type="SUPFAM" id="SSF48452">
    <property type="entry name" value="TPR-like"/>
    <property type="match status" value="1"/>
</dbReference>
<gene>
    <name evidence="3" type="ORF">BJP34_07495</name>
</gene>
<keyword evidence="2" id="KW-0732">Signal</keyword>
<dbReference type="InterPro" id="IPR019734">
    <property type="entry name" value="TPR_rpt"/>
</dbReference>
<name>A0A1D8TNZ2_9CYAN</name>
<dbReference type="InterPro" id="IPR011990">
    <property type="entry name" value="TPR-like_helical_dom_sf"/>
</dbReference>
<evidence type="ECO:0000256" key="2">
    <source>
        <dbReference type="SAM" id="SignalP"/>
    </source>
</evidence>